<dbReference type="InterPro" id="IPR011051">
    <property type="entry name" value="RmlC_Cupin_sf"/>
</dbReference>
<dbReference type="RefSeq" id="WP_378981230.1">
    <property type="nucleotide sequence ID" value="NZ_JBHSBW010000004.1"/>
</dbReference>
<sequence>MNASLIQGKIHTDTRGILRFFNDFDMSLVKRFYVTEQLDTSIVRGWQGHKKEQKWFYVVNGTFKLILVKPDDWENPSENLPFEEFILEASANRVINIPPGIATGFQALEQPSKMIIFSDLTLEESVNDDFRFEKNLWYKW</sequence>
<proteinExistence type="predicted"/>
<name>A0ABV8P6P3_9SPHI</name>
<comment type="caution">
    <text evidence="1">The sequence shown here is derived from an EMBL/GenBank/DDBJ whole genome shotgun (WGS) entry which is preliminary data.</text>
</comment>
<gene>
    <name evidence="1" type="ORF">ACFOWA_01935</name>
</gene>
<dbReference type="Proteomes" id="UP001595789">
    <property type="component" value="Unassembled WGS sequence"/>
</dbReference>
<evidence type="ECO:0008006" key="3">
    <source>
        <dbReference type="Google" id="ProtNLM"/>
    </source>
</evidence>
<evidence type="ECO:0000313" key="1">
    <source>
        <dbReference type="EMBL" id="MFC4209922.1"/>
    </source>
</evidence>
<dbReference type="EMBL" id="JBHSBW010000004">
    <property type="protein sequence ID" value="MFC4209922.1"/>
    <property type="molecule type" value="Genomic_DNA"/>
</dbReference>
<dbReference type="SUPFAM" id="SSF51182">
    <property type="entry name" value="RmlC-like cupins"/>
    <property type="match status" value="1"/>
</dbReference>
<organism evidence="1 2">
    <name type="scientific">Pedobacter lithocola</name>
    <dbReference type="NCBI Taxonomy" id="1908239"/>
    <lineage>
        <taxon>Bacteria</taxon>
        <taxon>Pseudomonadati</taxon>
        <taxon>Bacteroidota</taxon>
        <taxon>Sphingobacteriia</taxon>
        <taxon>Sphingobacteriales</taxon>
        <taxon>Sphingobacteriaceae</taxon>
        <taxon>Pedobacter</taxon>
    </lineage>
</organism>
<reference evidence="2" key="1">
    <citation type="journal article" date="2019" name="Int. J. Syst. Evol. Microbiol.">
        <title>The Global Catalogue of Microorganisms (GCM) 10K type strain sequencing project: providing services to taxonomists for standard genome sequencing and annotation.</title>
        <authorList>
            <consortium name="The Broad Institute Genomics Platform"/>
            <consortium name="The Broad Institute Genome Sequencing Center for Infectious Disease"/>
            <person name="Wu L."/>
            <person name="Ma J."/>
        </authorList>
    </citation>
    <scope>NUCLEOTIDE SEQUENCE [LARGE SCALE GENOMIC DNA]</scope>
    <source>
        <strain evidence="2">CCM 8691</strain>
    </source>
</reference>
<evidence type="ECO:0000313" key="2">
    <source>
        <dbReference type="Proteomes" id="UP001595789"/>
    </source>
</evidence>
<keyword evidence="2" id="KW-1185">Reference proteome</keyword>
<accession>A0ABV8P6P3</accession>
<dbReference type="InterPro" id="IPR014710">
    <property type="entry name" value="RmlC-like_jellyroll"/>
</dbReference>
<dbReference type="Gene3D" id="2.60.120.10">
    <property type="entry name" value="Jelly Rolls"/>
    <property type="match status" value="1"/>
</dbReference>
<protein>
    <recommendedName>
        <fullName evidence="3">dTDP-4-dehydrorhamnose 3,5-epimerase</fullName>
    </recommendedName>
</protein>